<dbReference type="AlphaFoldDB" id="A0A9P4M9Z8"/>
<keyword evidence="3" id="KW-1185">Reference proteome</keyword>
<dbReference type="EMBL" id="ML978122">
    <property type="protein sequence ID" value="KAF2102685.1"/>
    <property type="molecule type" value="Genomic_DNA"/>
</dbReference>
<organism evidence="2 3">
    <name type="scientific">Rhizodiscina lignyota</name>
    <dbReference type="NCBI Taxonomy" id="1504668"/>
    <lineage>
        <taxon>Eukaryota</taxon>
        <taxon>Fungi</taxon>
        <taxon>Dikarya</taxon>
        <taxon>Ascomycota</taxon>
        <taxon>Pezizomycotina</taxon>
        <taxon>Dothideomycetes</taxon>
        <taxon>Pleosporomycetidae</taxon>
        <taxon>Aulographales</taxon>
        <taxon>Rhizodiscinaceae</taxon>
        <taxon>Rhizodiscina</taxon>
    </lineage>
</organism>
<evidence type="ECO:0000313" key="3">
    <source>
        <dbReference type="Proteomes" id="UP000799772"/>
    </source>
</evidence>
<proteinExistence type="predicted"/>
<name>A0A9P4M9Z8_9PEZI</name>
<feature type="region of interest" description="Disordered" evidence="1">
    <location>
        <begin position="94"/>
        <end position="138"/>
    </location>
</feature>
<comment type="caution">
    <text evidence="2">The sequence shown here is derived from an EMBL/GenBank/DDBJ whole genome shotgun (WGS) entry which is preliminary data.</text>
</comment>
<accession>A0A9P4M9Z8</accession>
<evidence type="ECO:0000256" key="1">
    <source>
        <dbReference type="SAM" id="MobiDB-lite"/>
    </source>
</evidence>
<evidence type="ECO:0000313" key="2">
    <source>
        <dbReference type="EMBL" id="KAF2102685.1"/>
    </source>
</evidence>
<protein>
    <submittedName>
        <fullName evidence="2">Uncharacterized protein</fullName>
    </submittedName>
</protein>
<dbReference type="Proteomes" id="UP000799772">
    <property type="component" value="Unassembled WGS sequence"/>
</dbReference>
<sequence>MTTEKVNKEAHEGKAELQKCNLKFPGEAVIKLPDAEKEKLHELAVLENAKERTHKASTATSTQHEVITNYLLLRDCPDKLYEYTILYETGQPETTKTLPVQPKAAPVPSNSSAATSGKSSTGGNNSQSAKPEQKAREKIIKRREDKKKVMNLLNSRPPLQGRDDLATDFSKIWATKPLWSHQDGDIGQIYPIDPFDFEERTGHIAKVPFLAYEFKGILDFSQSSKHESLQEWNRRGTADPALASSWKQALNAYIAKYANGRRPDQITQIGANKFFLNAGY</sequence>
<reference evidence="2" key="1">
    <citation type="journal article" date="2020" name="Stud. Mycol.">
        <title>101 Dothideomycetes genomes: a test case for predicting lifestyles and emergence of pathogens.</title>
        <authorList>
            <person name="Haridas S."/>
            <person name="Albert R."/>
            <person name="Binder M."/>
            <person name="Bloem J."/>
            <person name="Labutti K."/>
            <person name="Salamov A."/>
            <person name="Andreopoulos B."/>
            <person name="Baker S."/>
            <person name="Barry K."/>
            <person name="Bills G."/>
            <person name="Bluhm B."/>
            <person name="Cannon C."/>
            <person name="Castanera R."/>
            <person name="Culley D."/>
            <person name="Daum C."/>
            <person name="Ezra D."/>
            <person name="Gonzalez J."/>
            <person name="Henrissat B."/>
            <person name="Kuo A."/>
            <person name="Liang C."/>
            <person name="Lipzen A."/>
            <person name="Lutzoni F."/>
            <person name="Magnuson J."/>
            <person name="Mondo S."/>
            <person name="Nolan M."/>
            <person name="Ohm R."/>
            <person name="Pangilinan J."/>
            <person name="Park H.-J."/>
            <person name="Ramirez L."/>
            <person name="Alfaro M."/>
            <person name="Sun H."/>
            <person name="Tritt A."/>
            <person name="Yoshinaga Y."/>
            <person name="Zwiers L.-H."/>
            <person name="Turgeon B."/>
            <person name="Goodwin S."/>
            <person name="Spatafora J."/>
            <person name="Crous P."/>
            <person name="Grigoriev I."/>
        </authorList>
    </citation>
    <scope>NUCLEOTIDE SEQUENCE</scope>
    <source>
        <strain evidence="2">CBS 133067</strain>
    </source>
</reference>
<gene>
    <name evidence="2" type="ORF">NA57DRAFT_52243</name>
</gene>
<feature type="compositionally biased region" description="Low complexity" evidence="1">
    <location>
        <begin position="109"/>
        <end position="128"/>
    </location>
</feature>